<proteinExistence type="predicted"/>
<reference evidence="3" key="1">
    <citation type="journal article" date="2011" name="Nature">
        <title>Genome sequence and analysis of the tuber crop potato.</title>
        <authorList>
            <consortium name="The Potato Genome Sequencing Consortium"/>
        </authorList>
    </citation>
    <scope>NUCLEOTIDE SEQUENCE [LARGE SCALE GENOMIC DNA]</scope>
    <source>
        <strain evidence="3">cv. DM1-3 516 R44</strain>
    </source>
</reference>
<feature type="compositionally biased region" description="Basic and acidic residues" evidence="1">
    <location>
        <begin position="12"/>
        <end position="21"/>
    </location>
</feature>
<dbReference type="InParanoid" id="M1DDX4"/>
<dbReference type="HOGENOM" id="CLU_1573395_0_0_1"/>
<feature type="region of interest" description="Disordered" evidence="1">
    <location>
        <begin position="1"/>
        <end position="112"/>
    </location>
</feature>
<keyword evidence="3" id="KW-1185">Reference proteome</keyword>
<dbReference type="PaxDb" id="4113-PGSC0003DMT400087476"/>
<dbReference type="Proteomes" id="UP000011115">
    <property type="component" value="Unassembled WGS sequence"/>
</dbReference>
<protein>
    <submittedName>
        <fullName evidence="2">Uncharacterized protein</fullName>
    </submittedName>
</protein>
<evidence type="ECO:0000313" key="3">
    <source>
        <dbReference type="Proteomes" id="UP000011115"/>
    </source>
</evidence>
<dbReference type="EnsemblPlants" id="PGSC0003DMT400087476">
    <property type="protein sequence ID" value="PGSC0003DMT400087476"/>
    <property type="gene ID" value="PGSC0003DMG400037047"/>
</dbReference>
<feature type="compositionally biased region" description="Acidic residues" evidence="1">
    <location>
        <begin position="84"/>
        <end position="95"/>
    </location>
</feature>
<dbReference type="Gramene" id="PGSC0003DMT400087476">
    <property type="protein sequence ID" value="PGSC0003DMT400087476"/>
    <property type="gene ID" value="PGSC0003DMG400037047"/>
</dbReference>
<evidence type="ECO:0000313" key="2">
    <source>
        <dbReference type="EnsemblPlants" id="PGSC0003DMT400087476"/>
    </source>
</evidence>
<feature type="compositionally biased region" description="Basic and acidic residues" evidence="1">
    <location>
        <begin position="30"/>
        <end position="48"/>
    </location>
</feature>
<dbReference type="AlphaFoldDB" id="M1DDX4"/>
<evidence type="ECO:0000256" key="1">
    <source>
        <dbReference type="SAM" id="MobiDB-lite"/>
    </source>
</evidence>
<organism evidence="2 3">
    <name type="scientific">Solanum tuberosum</name>
    <name type="common">Potato</name>
    <dbReference type="NCBI Taxonomy" id="4113"/>
    <lineage>
        <taxon>Eukaryota</taxon>
        <taxon>Viridiplantae</taxon>
        <taxon>Streptophyta</taxon>
        <taxon>Embryophyta</taxon>
        <taxon>Tracheophyta</taxon>
        <taxon>Spermatophyta</taxon>
        <taxon>Magnoliopsida</taxon>
        <taxon>eudicotyledons</taxon>
        <taxon>Gunneridae</taxon>
        <taxon>Pentapetalae</taxon>
        <taxon>asterids</taxon>
        <taxon>lamiids</taxon>
        <taxon>Solanales</taxon>
        <taxon>Solanaceae</taxon>
        <taxon>Solanoideae</taxon>
        <taxon>Solaneae</taxon>
        <taxon>Solanum</taxon>
    </lineage>
</organism>
<sequence length="170" mass="19109">MGGFNESEVDDELRSFREEKSKRKRRKRGERAPLPDHVKLGTEEKKGLDAGYDESTCGNRNNLEGKLGGDEPYYPSDEAASFETDPDAFSDDEEEVQQRERIKPRRRKKGSVACRTRMVGMGILHTQSGATIINPGMPSERFRNVKSSAVVTGDLGHKPPCGVKWRENKL</sequence>
<reference evidence="2" key="2">
    <citation type="submission" date="2015-06" db="UniProtKB">
        <authorList>
            <consortium name="EnsemblPlants"/>
        </authorList>
    </citation>
    <scope>IDENTIFICATION</scope>
    <source>
        <strain evidence="2">DM1-3 516 R44</strain>
    </source>
</reference>
<accession>M1DDX4</accession>
<name>M1DDX4_SOLTU</name>